<reference evidence="1 2" key="1">
    <citation type="journal article" date="2019" name="Nat. Ecol. Evol.">
        <title>Megaphylogeny resolves global patterns of mushroom evolution.</title>
        <authorList>
            <person name="Varga T."/>
            <person name="Krizsan K."/>
            <person name="Foldi C."/>
            <person name="Dima B."/>
            <person name="Sanchez-Garcia M."/>
            <person name="Sanchez-Ramirez S."/>
            <person name="Szollosi G.J."/>
            <person name="Szarkandi J.G."/>
            <person name="Papp V."/>
            <person name="Albert L."/>
            <person name="Andreopoulos W."/>
            <person name="Angelini C."/>
            <person name="Antonin V."/>
            <person name="Barry K.W."/>
            <person name="Bougher N.L."/>
            <person name="Buchanan P."/>
            <person name="Buyck B."/>
            <person name="Bense V."/>
            <person name="Catcheside P."/>
            <person name="Chovatia M."/>
            <person name="Cooper J."/>
            <person name="Damon W."/>
            <person name="Desjardin D."/>
            <person name="Finy P."/>
            <person name="Geml J."/>
            <person name="Haridas S."/>
            <person name="Hughes K."/>
            <person name="Justo A."/>
            <person name="Karasinski D."/>
            <person name="Kautmanova I."/>
            <person name="Kiss B."/>
            <person name="Kocsube S."/>
            <person name="Kotiranta H."/>
            <person name="LaButti K.M."/>
            <person name="Lechner B.E."/>
            <person name="Liimatainen K."/>
            <person name="Lipzen A."/>
            <person name="Lukacs Z."/>
            <person name="Mihaltcheva S."/>
            <person name="Morgado L.N."/>
            <person name="Niskanen T."/>
            <person name="Noordeloos M.E."/>
            <person name="Ohm R.A."/>
            <person name="Ortiz-Santana B."/>
            <person name="Ovrebo C."/>
            <person name="Racz N."/>
            <person name="Riley R."/>
            <person name="Savchenko A."/>
            <person name="Shiryaev A."/>
            <person name="Soop K."/>
            <person name="Spirin V."/>
            <person name="Szebenyi C."/>
            <person name="Tomsovsky M."/>
            <person name="Tulloss R.E."/>
            <person name="Uehling J."/>
            <person name="Grigoriev I.V."/>
            <person name="Vagvolgyi C."/>
            <person name="Papp T."/>
            <person name="Martin F.M."/>
            <person name="Miettinen O."/>
            <person name="Hibbett D.S."/>
            <person name="Nagy L.G."/>
        </authorList>
    </citation>
    <scope>NUCLEOTIDE SEQUENCE [LARGE SCALE GENOMIC DNA]</scope>
    <source>
        <strain evidence="1 2">NL-1719</strain>
    </source>
</reference>
<proteinExistence type="predicted"/>
<gene>
    <name evidence="1" type="ORF">BDN72DRAFT_866159</name>
</gene>
<dbReference type="EMBL" id="ML209572">
    <property type="protein sequence ID" value="TFK58177.1"/>
    <property type="molecule type" value="Genomic_DNA"/>
</dbReference>
<evidence type="ECO:0000313" key="2">
    <source>
        <dbReference type="Proteomes" id="UP000308600"/>
    </source>
</evidence>
<sequence>MTNSQIYQDRKRNVESLRASGALPDQYRSKVLSFTGSFVDNSDDASQNPRKPSYIPATASRQHSFQSPARITRRVEVVLESSCSLRRHPQQRQSSSSDVNHPRRTKHPGHTQQERAIRLYMPKNLQSRLDTLVVAIKVAIKDNDDFYTELQRGIVPLDDAGMNVHKKTAVRRRRCRSWAKCPSNGAWMLRCWRVAFAVLGFDGKPFKTDKGGELLLASYEKLGASIGFWVDCE</sequence>
<dbReference type="Proteomes" id="UP000308600">
    <property type="component" value="Unassembled WGS sequence"/>
</dbReference>
<keyword evidence="2" id="KW-1185">Reference proteome</keyword>
<organism evidence="1 2">
    <name type="scientific">Pluteus cervinus</name>
    <dbReference type="NCBI Taxonomy" id="181527"/>
    <lineage>
        <taxon>Eukaryota</taxon>
        <taxon>Fungi</taxon>
        <taxon>Dikarya</taxon>
        <taxon>Basidiomycota</taxon>
        <taxon>Agaricomycotina</taxon>
        <taxon>Agaricomycetes</taxon>
        <taxon>Agaricomycetidae</taxon>
        <taxon>Agaricales</taxon>
        <taxon>Pluteineae</taxon>
        <taxon>Pluteaceae</taxon>
        <taxon>Pluteus</taxon>
    </lineage>
</organism>
<accession>A0ACD2ZZW8</accession>
<name>A0ACD2ZZW8_9AGAR</name>
<protein>
    <submittedName>
        <fullName evidence="1">Uncharacterized protein</fullName>
    </submittedName>
</protein>
<evidence type="ECO:0000313" key="1">
    <source>
        <dbReference type="EMBL" id="TFK58177.1"/>
    </source>
</evidence>